<dbReference type="RefSeq" id="WP_307039158.1">
    <property type="nucleotide sequence ID" value="NZ_JAUSYA010000001.1"/>
</dbReference>
<dbReference type="InterPro" id="IPR001547">
    <property type="entry name" value="Glyco_hydro_5"/>
</dbReference>
<gene>
    <name evidence="7" type="ORF">QFZ56_000205</name>
</gene>
<organism evidence="7 8">
    <name type="scientific">Streptomyces achromogenes</name>
    <dbReference type="NCBI Taxonomy" id="67255"/>
    <lineage>
        <taxon>Bacteria</taxon>
        <taxon>Bacillati</taxon>
        <taxon>Actinomycetota</taxon>
        <taxon>Actinomycetes</taxon>
        <taxon>Kitasatosporales</taxon>
        <taxon>Streptomycetaceae</taxon>
        <taxon>Streptomyces</taxon>
    </lineage>
</organism>
<evidence type="ECO:0000256" key="4">
    <source>
        <dbReference type="ARBA" id="ARBA00023295"/>
    </source>
</evidence>
<dbReference type="PROSITE" id="PS00659">
    <property type="entry name" value="GLYCOSYL_HYDROL_F5"/>
    <property type="match status" value="1"/>
</dbReference>
<dbReference type="EC" id="3.2.1.4" evidence="2"/>
<dbReference type="PANTHER" id="PTHR34142">
    <property type="entry name" value="ENDO-BETA-1,4-GLUCANASE A"/>
    <property type="match status" value="1"/>
</dbReference>
<dbReference type="EMBL" id="JAUSYA010000001">
    <property type="protein sequence ID" value="MDQ0681242.1"/>
    <property type="molecule type" value="Genomic_DNA"/>
</dbReference>
<sequence>MRVRHSTAGSRWAAGVLATLLSLIGALLVPEPASAAQAARGTSVTGHAASASASALPTRLRGVNRSGTEFMCVQNRGIFDGPADSDSIQAIKNWQANVVRVPLNEDCWLGINGVNSAYSGTDYRNAISDYVSRLRRAGLYVILELHWSSGVHIGFGSSCWTYASQCQKPMPNSDHTPDFWKSVANTFKGDQAVVFDLFNEPFPNLVMFDHNASWKCWRDGGPACIGFLYSVAGMQTLINAVRSTGATNSIMVGGINYSNDLSGWLTYAPSDPAGKLVVSWHSYNFNNCNTQSCWDSQIAPVAARYPLVVGEIGQNDCAHGYIDTLMNWLDSRDLGYLGWTWNTWDCKSGPSLITDYNGTPTAYGQGLKNRLASG</sequence>
<dbReference type="PANTHER" id="PTHR34142:SF1">
    <property type="entry name" value="GLYCOSIDE HYDROLASE FAMILY 5 DOMAIN-CONTAINING PROTEIN"/>
    <property type="match status" value="1"/>
</dbReference>
<evidence type="ECO:0000313" key="8">
    <source>
        <dbReference type="Proteomes" id="UP001243364"/>
    </source>
</evidence>
<evidence type="ECO:0000256" key="3">
    <source>
        <dbReference type="ARBA" id="ARBA00022801"/>
    </source>
</evidence>
<dbReference type="InterPro" id="IPR018087">
    <property type="entry name" value="Glyco_hydro_5_CS"/>
</dbReference>
<dbReference type="Proteomes" id="UP001243364">
    <property type="component" value="Unassembled WGS sequence"/>
</dbReference>
<dbReference type="Pfam" id="PF00150">
    <property type="entry name" value="Cellulase"/>
    <property type="match status" value="1"/>
</dbReference>
<name>A0ABU0PS68_STRAH</name>
<dbReference type="Gene3D" id="3.20.20.80">
    <property type="entry name" value="Glycosidases"/>
    <property type="match status" value="1"/>
</dbReference>
<dbReference type="InterPro" id="IPR017853">
    <property type="entry name" value="GH"/>
</dbReference>
<evidence type="ECO:0000259" key="6">
    <source>
        <dbReference type="Pfam" id="PF00150"/>
    </source>
</evidence>
<evidence type="ECO:0000313" key="7">
    <source>
        <dbReference type="EMBL" id="MDQ0681242.1"/>
    </source>
</evidence>
<dbReference type="SUPFAM" id="SSF51445">
    <property type="entry name" value="(Trans)glycosidases"/>
    <property type="match status" value="1"/>
</dbReference>
<keyword evidence="3 5" id="KW-0378">Hydrolase</keyword>
<comment type="similarity">
    <text evidence="5">Belongs to the glycosyl hydrolase 5 (cellulase A) family.</text>
</comment>
<feature type="domain" description="Glycoside hydrolase family 5" evidence="6">
    <location>
        <begin position="83"/>
        <end position="342"/>
    </location>
</feature>
<evidence type="ECO:0000256" key="2">
    <source>
        <dbReference type="ARBA" id="ARBA00012601"/>
    </source>
</evidence>
<comment type="catalytic activity">
    <reaction evidence="1">
        <text>Endohydrolysis of (1-&gt;4)-beta-D-glucosidic linkages in cellulose, lichenin and cereal beta-D-glucans.</text>
        <dbReference type="EC" id="3.2.1.4"/>
    </reaction>
</comment>
<keyword evidence="4 5" id="KW-0326">Glycosidase</keyword>
<evidence type="ECO:0000256" key="1">
    <source>
        <dbReference type="ARBA" id="ARBA00000966"/>
    </source>
</evidence>
<keyword evidence="8" id="KW-1185">Reference proteome</keyword>
<proteinExistence type="inferred from homology"/>
<evidence type="ECO:0000256" key="5">
    <source>
        <dbReference type="RuleBase" id="RU361153"/>
    </source>
</evidence>
<comment type="caution">
    <text evidence="7">The sequence shown here is derived from an EMBL/GenBank/DDBJ whole genome shotgun (WGS) entry which is preliminary data.</text>
</comment>
<reference evidence="7 8" key="1">
    <citation type="submission" date="2023-07" db="EMBL/GenBank/DDBJ databases">
        <title>Comparative genomics of wheat-associated soil bacteria to identify genetic determinants of phenazine resistance.</title>
        <authorList>
            <person name="Mouncey N."/>
        </authorList>
    </citation>
    <scope>NUCLEOTIDE SEQUENCE [LARGE SCALE GENOMIC DNA]</scope>
    <source>
        <strain evidence="7 8">W4I19-2</strain>
    </source>
</reference>
<accession>A0ABU0PS68</accession>
<dbReference type="GO" id="GO:0008810">
    <property type="term" value="F:cellulase activity"/>
    <property type="evidence" value="ECO:0007669"/>
    <property type="project" value="UniProtKB-EC"/>
</dbReference>
<protein>
    <recommendedName>
        <fullName evidence="2">cellulase</fullName>
        <ecNumber evidence="2">3.2.1.4</ecNumber>
    </recommendedName>
</protein>